<reference evidence="2" key="1">
    <citation type="submission" date="2021-12" db="EMBL/GenBank/DDBJ databases">
        <authorList>
            <person name="Martin H S."/>
        </authorList>
    </citation>
    <scope>NUCLEOTIDE SEQUENCE</scope>
</reference>
<feature type="non-terminal residue" evidence="2">
    <location>
        <position position="67"/>
    </location>
</feature>
<evidence type="ECO:0000256" key="1">
    <source>
        <dbReference type="SAM" id="MobiDB-lite"/>
    </source>
</evidence>
<sequence>MSRACRVQKTCGHAGPPPPPPPPRAPCSRRLRRAEMTGSIEAYISSGAGPSEKRLSGGTGGDATICV</sequence>
<dbReference type="Proteomes" id="UP000838878">
    <property type="component" value="Chromosome 1"/>
</dbReference>
<keyword evidence="3" id="KW-1185">Reference proteome</keyword>
<dbReference type="AlphaFoldDB" id="A0A8J9U6K9"/>
<feature type="region of interest" description="Disordered" evidence="1">
    <location>
        <begin position="1"/>
        <end position="67"/>
    </location>
</feature>
<protein>
    <submittedName>
        <fullName evidence="2">Uncharacterized protein</fullName>
    </submittedName>
</protein>
<organism evidence="2 3">
    <name type="scientific">Brenthis ino</name>
    <name type="common">lesser marbled fritillary</name>
    <dbReference type="NCBI Taxonomy" id="405034"/>
    <lineage>
        <taxon>Eukaryota</taxon>
        <taxon>Metazoa</taxon>
        <taxon>Ecdysozoa</taxon>
        <taxon>Arthropoda</taxon>
        <taxon>Hexapoda</taxon>
        <taxon>Insecta</taxon>
        <taxon>Pterygota</taxon>
        <taxon>Neoptera</taxon>
        <taxon>Endopterygota</taxon>
        <taxon>Lepidoptera</taxon>
        <taxon>Glossata</taxon>
        <taxon>Ditrysia</taxon>
        <taxon>Papilionoidea</taxon>
        <taxon>Nymphalidae</taxon>
        <taxon>Heliconiinae</taxon>
        <taxon>Argynnini</taxon>
        <taxon>Brenthis</taxon>
    </lineage>
</organism>
<proteinExistence type="predicted"/>
<accession>A0A8J9U6K9</accession>
<feature type="compositionally biased region" description="Pro residues" evidence="1">
    <location>
        <begin position="15"/>
        <end position="25"/>
    </location>
</feature>
<evidence type="ECO:0000313" key="2">
    <source>
        <dbReference type="EMBL" id="CAH0714742.1"/>
    </source>
</evidence>
<evidence type="ECO:0000313" key="3">
    <source>
        <dbReference type="Proteomes" id="UP000838878"/>
    </source>
</evidence>
<dbReference type="EMBL" id="OV170221">
    <property type="protein sequence ID" value="CAH0714742.1"/>
    <property type="molecule type" value="Genomic_DNA"/>
</dbReference>
<gene>
    <name evidence="2" type="ORF">BINO364_LOCUS1760</name>
</gene>
<name>A0A8J9U6K9_9NEOP</name>